<reference evidence="7" key="1">
    <citation type="submission" date="2015-01" db="EMBL/GenBank/DDBJ databases">
        <authorList>
            <person name="Paterson Steve"/>
        </authorList>
    </citation>
    <scope>NUCLEOTIDE SEQUENCE [LARGE SCALE GENOMIC DNA]</scope>
    <source>
        <strain evidence="7">OBR1</strain>
    </source>
</reference>
<evidence type="ECO:0000313" key="7">
    <source>
        <dbReference type="Proteomes" id="UP000044377"/>
    </source>
</evidence>
<dbReference type="PANTHER" id="PTHR37533:SF2">
    <property type="entry name" value="FLAGELLAR HOOK-LENGTH CONTROL PROTEIN"/>
    <property type="match status" value="1"/>
</dbReference>
<dbReference type="InterPro" id="IPR021136">
    <property type="entry name" value="Flagellar_hook_control-like_C"/>
</dbReference>
<dbReference type="Proteomes" id="UP000044377">
    <property type="component" value="Unassembled WGS sequence"/>
</dbReference>
<dbReference type="InterPro" id="IPR052563">
    <property type="entry name" value="FliK"/>
</dbReference>
<evidence type="ECO:0000259" key="5">
    <source>
        <dbReference type="Pfam" id="PF02120"/>
    </source>
</evidence>
<feature type="region of interest" description="Disordered" evidence="4">
    <location>
        <begin position="406"/>
        <end position="436"/>
    </location>
</feature>
<evidence type="ECO:0000256" key="2">
    <source>
        <dbReference type="ARBA" id="ARBA00009149"/>
    </source>
</evidence>
<evidence type="ECO:0000256" key="3">
    <source>
        <dbReference type="ARBA" id="ARBA00022795"/>
    </source>
</evidence>
<accession>A0A0G4K2K8</accession>
<protein>
    <submittedName>
        <fullName evidence="6">Flagellar hook-length control protein FliK</fullName>
    </submittedName>
</protein>
<comment type="function">
    <text evidence="1">Controls the length of the flagellar hook.</text>
</comment>
<evidence type="ECO:0000256" key="1">
    <source>
        <dbReference type="ARBA" id="ARBA00003944"/>
    </source>
</evidence>
<keyword evidence="6" id="KW-0969">Cilium</keyword>
<dbReference type="EMBL" id="CGIG01000001">
    <property type="protein sequence ID" value="CPR21054.1"/>
    <property type="molecule type" value="Genomic_DNA"/>
</dbReference>
<dbReference type="AlphaFoldDB" id="A0A0G4K2K8"/>
<name>A0A0G4K2K8_9GAMM</name>
<keyword evidence="6" id="KW-0966">Cell projection</keyword>
<dbReference type="Pfam" id="PF02120">
    <property type="entry name" value="Flg_hook"/>
    <property type="match status" value="1"/>
</dbReference>
<organism evidence="6 7">
    <name type="scientific">Brenneria goodwinii</name>
    <dbReference type="NCBI Taxonomy" id="1109412"/>
    <lineage>
        <taxon>Bacteria</taxon>
        <taxon>Pseudomonadati</taxon>
        <taxon>Pseudomonadota</taxon>
        <taxon>Gammaproteobacteria</taxon>
        <taxon>Enterobacterales</taxon>
        <taxon>Pectobacteriaceae</taxon>
        <taxon>Brenneria</taxon>
    </lineage>
</organism>
<keyword evidence="7" id="KW-1185">Reference proteome</keyword>
<keyword evidence="6" id="KW-0282">Flagellum</keyword>
<evidence type="ECO:0000256" key="4">
    <source>
        <dbReference type="SAM" id="MobiDB-lite"/>
    </source>
</evidence>
<feature type="compositionally biased region" description="Polar residues" evidence="4">
    <location>
        <begin position="15"/>
        <end position="35"/>
    </location>
</feature>
<sequence>MNLSTVTMITTNNSASATPSIANSERADASSQGQSFDRVLASTMTGNQQTELKKEQAPAKNAQQTTDNAIDSEESQDVAQSGGAMETVLQDTAAENIAFHKNPKLTTDEDGTTENAAGELAFFTGALPVENKLPASVDIADADSTLTNINDTTRQLMSMIQTSQQPAATSTNTVSGTTDEPAIIPAIIPAIVTALPQTKASTTDKNSLLSDSAAQNTQPATTSSSVSSVSQFAQRLSDQSDDAVSLANSNKAAQQVNTLTADAEDKPSFTSTLTNLRDGQSVAAQTSTTSVVQHPASMSAQAPIIQTSASVAPVATAQINAQLGSDEWQQAVSQQVIMFSRNGQQSAELRLHPQELGALQISLKLDDNQAQLHLMSANSQVRAAMEAALPHLRTSMAESGINLGQASVGSEASPSWQQQAQQQSESQRNTGQGRLNDGVELSATTLAQSSLVANTAALPGGVDIFA</sequence>
<dbReference type="InterPro" id="IPR038610">
    <property type="entry name" value="FliK-like_C_sf"/>
</dbReference>
<comment type="similarity">
    <text evidence="2">Belongs to the FliK family.</text>
</comment>
<dbReference type="GO" id="GO:0044780">
    <property type="term" value="P:bacterial-type flagellum assembly"/>
    <property type="evidence" value="ECO:0007669"/>
    <property type="project" value="InterPro"/>
</dbReference>
<dbReference type="InterPro" id="IPR001635">
    <property type="entry name" value="Flag_hook_Flik"/>
</dbReference>
<dbReference type="PRINTS" id="PR01007">
    <property type="entry name" value="FLGHOOKFLIK"/>
</dbReference>
<dbReference type="STRING" id="1109412.BN1221_04663"/>
<feature type="compositionally biased region" description="Low complexity" evidence="4">
    <location>
        <begin position="410"/>
        <end position="427"/>
    </location>
</feature>
<proteinExistence type="inferred from homology"/>
<evidence type="ECO:0000313" key="6">
    <source>
        <dbReference type="EMBL" id="CPR21054.1"/>
    </source>
</evidence>
<feature type="domain" description="Flagellar hook-length control protein-like C-terminal" evidence="5">
    <location>
        <begin position="334"/>
        <end position="414"/>
    </location>
</feature>
<feature type="compositionally biased region" description="Polar residues" evidence="4">
    <location>
        <begin position="206"/>
        <end position="222"/>
    </location>
</feature>
<gene>
    <name evidence="6" type="ORF">BN1221_04663</name>
</gene>
<dbReference type="GO" id="GO:0009424">
    <property type="term" value="C:bacterial-type flagellum hook"/>
    <property type="evidence" value="ECO:0007669"/>
    <property type="project" value="InterPro"/>
</dbReference>
<keyword evidence="3" id="KW-1005">Bacterial flagellum biogenesis</keyword>
<dbReference type="Gene3D" id="3.30.750.140">
    <property type="match status" value="1"/>
</dbReference>
<dbReference type="PANTHER" id="PTHR37533">
    <property type="entry name" value="FLAGELLAR HOOK-LENGTH CONTROL PROTEIN"/>
    <property type="match status" value="1"/>
</dbReference>
<dbReference type="CDD" id="cd17470">
    <property type="entry name" value="T3SS_Flik_C"/>
    <property type="match status" value="1"/>
</dbReference>
<feature type="region of interest" description="Disordered" evidence="4">
    <location>
        <begin position="15"/>
        <end position="83"/>
    </location>
</feature>
<dbReference type="RefSeq" id="WP_231604237.1">
    <property type="nucleotide sequence ID" value="NZ_CGIG01000001.1"/>
</dbReference>
<feature type="region of interest" description="Disordered" evidence="4">
    <location>
        <begin position="206"/>
        <end position="227"/>
    </location>
</feature>